<sequence length="152" mass="17200">MVCRTRPYYLYAMPSKHRRRTAPRPASARQAAAQKRAWPLAIPMRETDASQPIQRIPLSEARSHLSALVQQAAFQRHLTAITVHDELKAYLIAPARLEALLEAERKTRPSRRRKSKLRGSLRIVSDLETLGESPGEQLQRSALASAEVQEIE</sequence>
<organism evidence="2 3">
    <name type="scientific">Corallococcus llansteffanensis</name>
    <dbReference type="NCBI Taxonomy" id="2316731"/>
    <lineage>
        <taxon>Bacteria</taxon>
        <taxon>Pseudomonadati</taxon>
        <taxon>Myxococcota</taxon>
        <taxon>Myxococcia</taxon>
        <taxon>Myxococcales</taxon>
        <taxon>Cystobacterineae</taxon>
        <taxon>Myxococcaceae</taxon>
        <taxon>Corallococcus</taxon>
    </lineage>
</organism>
<dbReference type="Proteomes" id="UP000272888">
    <property type="component" value="Unassembled WGS sequence"/>
</dbReference>
<dbReference type="AlphaFoldDB" id="A0A3A8ND01"/>
<gene>
    <name evidence="2" type="ORF">D7V93_38380</name>
</gene>
<evidence type="ECO:0000256" key="1">
    <source>
        <dbReference type="ARBA" id="ARBA00009981"/>
    </source>
</evidence>
<comment type="caution">
    <text evidence="2">The sequence shown here is derived from an EMBL/GenBank/DDBJ whole genome shotgun (WGS) entry which is preliminary data.</text>
</comment>
<comment type="similarity">
    <text evidence="1">Belongs to the phD/YefM antitoxin family.</text>
</comment>
<evidence type="ECO:0000313" key="2">
    <source>
        <dbReference type="EMBL" id="RKH41853.1"/>
    </source>
</evidence>
<dbReference type="InterPro" id="IPR036165">
    <property type="entry name" value="YefM-like_sf"/>
</dbReference>
<protein>
    <submittedName>
        <fullName evidence="2">Type II toxin-antitoxin system Phd/YefM family antitoxin</fullName>
    </submittedName>
</protein>
<reference evidence="3" key="1">
    <citation type="submission" date="2018-09" db="EMBL/GenBank/DDBJ databases">
        <authorList>
            <person name="Livingstone P.G."/>
            <person name="Whitworth D.E."/>
        </authorList>
    </citation>
    <scope>NUCLEOTIDE SEQUENCE [LARGE SCALE GENOMIC DNA]</scope>
    <source>
        <strain evidence="3">CA051B</strain>
    </source>
</reference>
<keyword evidence="3" id="KW-1185">Reference proteome</keyword>
<name>A0A3A8ND01_9BACT</name>
<dbReference type="EMBL" id="RAWB01000696">
    <property type="protein sequence ID" value="RKH41853.1"/>
    <property type="molecule type" value="Genomic_DNA"/>
</dbReference>
<proteinExistence type="inferred from homology"/>
<dbReference type="SUPFAM" id="SSF143120">
    <property type="entry name" value="YefM-like"/>
    <property type="match status" value="1"/>
</dbReference>
<accession>A0A3A8ND01</accession>
<evidence type="ECO:0000313" key="3">
    <source>
        <dbReference type="Proteomes" id="UP000272888"/>
    </source>
</evidence>